<reference evidence="3 4" key="1">
    <citation type="submission" date="2014-01" db="EMBL/GenBank/DDBJ databases">
        <title>Actinotalea ferrariae CF5-4.</title>
        <authorList>
            <person name="Chen F."/>
            <person name="Li Y."/>
            <person name="Wang G."/>
        </authorList>
    </citation>
    <scope>NUCLEOTIDE SEQUENCE [LARGE SCALE GENOMIC DNA]</scope>
    <source>
        <strain evidence="3 4">CF5-4</strain>
    </source>
</reference>
<organism evidence="3 4">
    <name type="scientific">Actinotalea ferrariae CF5-4</name>
    <dbReference type="NCBI Taxonomy" id="948458"/>
    <lineage>
        <taxon>Bacteria</taxon>
        <taxon>Bacillati</taxon>
        <taxon>Actinomycetota</taxon>
        <taxon>Actinomycetes</taxon>
        <taxon>Micrococcales</taxon>
        <taxon>Cellulomonadaceae</taxon>
        <taxon>Actinotalea</taxon>
    </lineage>
</organism>
<accession>A0A021VUC5</accession>
<dbReference type="Proteomes" id="UP000019753">
    <property type="component" value="Unassembled WGS sequence"/>
</dbReference>
<protein>
    <submittedName>
        <fullName evidence="3">Uncharacterized protein</fullName>
    </submittedName>
</protein>
<dbReference type="RefSeq" id="WP_034222388.1">
    <property type="nucleotide sequence ID" value="NZ_AXCW01000018.1"/>
</dbReference>
<feature type="signal peptide" evidence="2">
    <location>
        <begin position="1"/>
        <end position="21"/>
    </location>
</feature>
<proteinExistence type="predicted"/>
<feature type="compositionally biased region" description="Low complexity" evidence="1">
    <location>
        <begin position="25"/>
        <end position="58"/>
    </location>
</feature>
<evidence type="ECO:0000313" key="3">
    <source>
        <dbReference type="EMBL" id="EYR64789.1"/>
    </source>
</evidence>
<keyword evidence="4" id="KW-1185">Reference proteome</keyword>
<name>A0A021VUC5_9CELL</name>
<dbReference type="OrthoDB" id="4981587at2"/>
<dbReference type="PROSITE" id="PS51257">
    <property type="entry name" value="PROKAR_LIPOPROTEIN"/>
    <property type="match status" value="1"/>
</dbReference>
<comment type="caution">
    <text evidence="3">The sequence shown here is derived from an EMBL/GenBank/DDBJ whole genome shotgun (WGS) entry which is preliminary data.</text>
</comment>
<dbReference type="AlphaFoldDB" id="A0A021VUC5"/>
<feature type="compositionally biased region" description="Pro residues" evidence="1">
    <location>
        <begin position="59"/>
        <end position="69"/>
    </location>
</feature>
<evidence type="ECO:0000313" key="4">
    <source>
        <dbReference type="Proteomes" id="UP000019753"/>
    </source>
</evidence>
<evidence type="ECO:0000256" key="1">
    <source>
        <dbReference type="SAM" id="MobiDB-lite"/>
    </source>
</evidence>
<feature type="region of interest" description="Disordered" evidence="1">
    <location>
        <begin position="25"/>
        <end position="91"/>
    </location>
</feature>
<keyword evidence="2" id="KW-0732">Signal</keyword>
<dbReference type="EMBL" id="AXCW01000018">
    <property type="protein sequence ID" value="EYR64789.1"/>
    <property type="molecule type" value="Genomic_DNA"/>
</dbReference>
<evidence type="ECO:0000256" key="2">
    <source>
        <dbReference type="SAM" id="SignalP"/>
    </source>
</evidence>
<feature type="chain" id="PRO_5038726184" evidence="2">
    <location>
        <begin position="22"/>
        <end position="182"/>
    </location>
</feature>
<sequence>MIAARSPVALLTVLVTGLSLAACTASEPRAAASSPPAAPSQEPSGPAAEPPGGSETAPGPGPATSPAPDPADAAPQPTQDPQPPPTSRDAVEVVVTYAGPGTDPDVTEVVAYLPGLIEEGGTCTATLVPSGTAVSVPAWPDATSTSCELMELDVPPTAGSTVVVTYASPASSGTSATTEVSP</sequence>
<gene>
    <name evidence="3" type="ORF">N866_05210</name>
</gene>